<dbReference type="NCBIfam" id="TIGR01667">
    <property type="entry name" value="YCCS_YHFK"/>
    <property type="match status" value="1"/>
</dbReference>
<name>A0A6G9IBU2_9GAMM</name>
<proteinExistence type="inferred from homology"/>
<feature type="transmembrane region" description="Helical" evidence="7">
    <location>
        <begin position="65"/>
        <end position="83"/>
    </location>
</feature>
<evidence type="ECO:0000259" key="9">
    <source>
        <dbReference type="Pfam" id="PF13515"/>
    </source>
</evidence>
<dbReference type="InterPro" id="IPR010019">
    <property type="entry name" value="Integral_membrane_YccS"/>
</dbReference>
<feature type="domain" description="Integral membrane protein YccS N-terminal" evidence="8">
    <location>
        <begin position="68"/>
        <end position="348"/>
    </location>
</feature>
<dbReference type="EMBL" id="CP050253">
    <property type="protein sequence ID" value="QIQ21302.1"/>
    <property type="molecule type" value="Genomic_DNA"/>
</dbReference>
<sequence length="715" mass="81492">MTIAAFSLRNLFHSQNFFYSLRILISLIGSTFVPWYLGYTYLVIPTTLGVVAAALTDIDDRFTGRLVNLVLTLICFLIASFSVEILFPYPLLFLCGLLLSTLIFMLLGILGQRYAVIAFGSLLIAAYTMLGYEMYTNLYIQPLFLIIGALWYNLLTLIESILQPVKPAQESLSQCFRSLAHYLDSKAAMFDPDEDNGFKTQLIALTNANKQLVDKLNQTKYSLFNRIKSARGQASSRRMLNYYFVAQDIHERASSSHGQYQALSKQFRHSDILFRFARILNLQAEACSQVANSIHFKQTYHHNPLFVQYFSYLDEAIRQLDDNSCSNSLLRNSLANLFSNLQAIDVLLANINSEQQLSEQQEHNALINEQGNSFKEIISRIKQHLSPKSSLFRHAIRMSIVLGVGYLIIQATDLPHGYWIILTSLFVCQPNYSTTRYRLKLRVLGTIIGIILGLPLTYLLPNIEAQLVLIVLSGWLFFLFKNSQYAYATAFITLLVFFSFGLVGESSVSVATYRIIATIIGCIIAWLAVTFIWPDWKFRNLSQIIQRLCHNDCHYLALIGMQYQTGKTNDANYRLSRRKAHESDSELSSLISTMSSEPHADQHKIEQSFRLLTLNHTLLGYISTLGAHRGKTISEYALAIFDNVVVYTINTLNAYQKIDVEYTQIKHQLTDFIEQHPLKEHSDDILIMQQLLLILDILPETAELTSQLTNERMTH</sequence>
<evidence type="ECO:0000256" key="1">
    <source>
        <dbReference type="ARBA" id="ARBA00004651"/>
    </source>
</evidence>
<keyword evidence="3 7" id="KW-0812">Transmembrane</keyword>
<dbReference type="PANTHER" id="PTHR30509">
    <property type="entry name" value="P-HYDROXYBENZOIC ACID EFFLUX PUMP SUBUNIT-RELATED"/>
    <property type="match status" value="1"/>
</dbReference>
<dbReference type="PANTHER" id="PTHR30509:SF8">
    <property type="entry name" value="INNER MEMBRANE PROTEIN YCCS"/>
    <property type="match status" value="1"/>
</dbReference>
<feature type="transmembrane region" description="Helical" evidence="7">
    <location>
        <begin position="515"/>
        <end position="533"/>
    </location>
</feature>
<keyword evidence="5 7" id="KW-0472">Membrane</keyword>
<evidence type="ECO:0000313" key="11">
    <source>
        <dbReference type="Proteomes" id="UP000501168"/>
    </source>
</evidence>
<dbReference type="GO" id="GO:0005886">
    <property type="term" value="C:plasma membrane"/>
    <property type="evidence" value="ECO:0007669"/>
    <property type="project" value="UniProtKB-SubCell"/>
</dbReference>
<reference evidence="10 11" key="1">
    <citation type="submission" date="2020-03" db="EMBL/GenBank/DDBJ databases">
        <title>Complete genome sequence of Orbus sp. IPMB12 (BCRC 80908).</title>
        <authorList>
            <person name="Lo W.-S."/>
            <person name="Chang T.-H."/>
            <person name="Kuo C.-H."/>
        </authorList>
    </citation>
    <scope>NUCLEOTIDE SEQUENCE [LARGE SCALE GENOMIC DNA]</scope>
    <source>
        <strain evidence="10 11">IPMB12</strain>
    </source>
</reference>
<feature type="domain" description="Integral membrane bound transporter" evidence="9">
    <location>
        <begin position="405"/>
        <end position="528"/>
    </location>
</feature>
<dbReference type="KEGG" id="orb:IPMB12_06145"/>
<protein>
    <submittedName>
        <fullName evidence="10">TIGR01666 family membrane protein</fullName>
    </submittedName>
</protein>
<dbReference type="RefSeq" id="WP_166915979.1">
    <property type="nucleotide sequence ID" value="NZ_CP050253.1"/>
</dbReference>
<comment type="similarity">
    <text evidence="6">Belongs to the YccS/YhfK family.</text>
</comment>
<feature type="transmembrane region" description="Helical" evidence="7">
    <location>
        <begin position="39"/>
        <end position="58"/>
    </location>
</feature>
<gene>
    <name evidence="10" type="primary">yccS</name>
    <name evidence="10" type="ORF">IPMB12_06145</name>
</gene>
<evidence type="ECO:0000256" key="6">
    <source>
        <dbReference type="ARBA" id="ARBA00043993"/>
    </source>
</evidence>
<feature type="transmembrane region" description="Helical" evidence="7">
    <location>
        <begin position="114"/>
        <end position="132"/>
    </location>
</feature>
<dbReference type="Pfam" id="PF12805">
    <property type="entry name" value="FUSC-like"/>
    <property type="match status" value="1"/>
</dbReference>
<feature type="transmembrane region" description="Helical" evidence="7">
    <location>
        <begin position="439"/>
        <end position="457"/>
    </location>
</feature>
<evidence type="ECO:0000256" key="7">
    <source>
        <dbReference type="SAM" id="Phobius"/>
    </source>
</evidence>
<dbReference type="AlphaFoldDB" id="A0A6G9IBU2"/>
<dbReference type="FunCoup" id="A0A6G9IBU2">
    <property type="interactions" value="54"/>
</dbReference>
<keyword evidence="11" id="KW-1185">Reference proteome</keyword>
<evidence type="ECO:0000256" key="3">
    <source>
        <dbReference type="ARBA" id="ARBA00022692"/>
    </source>
</evidence>
<keyword evidence="2" id="KW-1003">Cell membrane</keyword>
<evidence type="ECO:0000256" key="4">
    <source>
        <dbReference type="ARBA" id="ARBA00022989"/>
    </source>
</evidence>
<feature type="transmembrane region" description="Helical" evidence="7">
    <location>
        <begin position="89"/>
        <end position="107"/>
    </location>
</feature>
<dbReference type="Pfam" id="PF13515">
    <property type="entry name" value="FUSC_2"/>
    <property type="match status" value="1"/>
</dbReference>
<dbReference type="InterPro" id="IPR010020">
    <property type="entry name" value="Integral_membrane_YCCS_YHJK"/>
</dbReference>
<organism evidence="10 11">
    <name type="scientific">Zophobihabitans entericus</name>
    <dbReference type="NCBI Taxonomy" id="1635327"/>
    <lineage>
        <taxon>Bacteria</taxon>
        <taxon>Pseudomonadati</taxon>
        <taxon>Pseudomonadota</taxon>
        <taxon>Gammaproteobacteria</taxon>
        <taxon>Orbales</taxon>
        <taxon>Orbaceae</taxon>
        <taxon>Zophobihabitans</taxon>
    </lineage>
</organism>
<evidence type="ECO:0000256" key="2">
    <source>
        <dbReference type="ARBA" id="ARBA00022475"/>
    </source>
</evidence>
<dbReference type="InParanoid" id="A0A6G9IBU2"/>
<keyword evidence="4 7" id="KW-1133">Transmembrane helix</keyword>
<dbReference type="InterPro" id="IPR032692">
    <property type="entry name" value="YccS_N"/>
</dbReference>
<accession>A0A6G9IBU2</accession>
<dbReference type="Proteomes" id="UP000501168">
    <property type="component" value="Chromosome"/>
</dbReference>
<dbReference type="InterPro" id="IPR049453">
    <property type="entry name" value="Memb_transporter_dom"/>
</dbReference>
<evidence type="ECO:0000313" key="10">
    <source>
        <dbReference type="EMBL" id="QIQ21302.1"/>
    </source>
</evidence>
<feature type="transmembrane region" description="Helical" evidence="7">
    <location>
        <begin position="485"/>
        <end position="503"/>
    </location>
</feature>
<evidence type="ECO:0000256" key="5">
    <source>
        <dbReference type="ARBA" id="ARBA00023136"/>
    </source>
</evidence>
<evidence type="ECO:0000259" key="8">
    <source>
        <dbReference type="Pfam" id="PF12805"/>
    </source>
</evidence>
<comment type="subcellular location">
    <subcellularLocation>
        <location evidence="1">Cell membrane</location>
        <topology evidence="1">Multi-pass membrane protein</topology>
    </subcellularLocation>
</comment>
<dbReference type="NCBIfam" id="TIGR01666">
    <property type="entry name" value="YCCS"/>
    <property type="match status" value="1"/>
</dbReference>